<organism evidence="2 3">
    <name type="scientific">Pyricularia oryzae</name>
    <name type="common">Rice blast fungus</name>
    <name type="synonym">Magnaporthe oryzae</name>
    <dbReference type="NCBI Taxonomy" id="318829"/>
    <lineage>
        <taxon>Eukaryota</taxon>
        <taxon>Fungi</taxon>
        <taxon>Dikarya</taxon>
        <taxon>Ascomycota</taxon>
        <taxon>Pezizomycotina</taxon>
        <taxon>Sordariomycetes</taxon>
        <taxon>Sordariomycetidae</taxon>
        <taxon>Magnaporthales</taxon>
        <taxon>Pyriculariaceae</taxon>
        <taxon>Pyricularia</taxon>
    </lineage>
</organism>
<protein>
    <submittedName>
        <fullName evidence="2">Uncharacterized protein</fullName>
    </submittedName>
</protein>
<evidence type="ECO:0000313" key="2">
    <source>
        <dbReference type="EMBL" id="QBZ63778.1"/>
    </source>
</evidence>
<dbReference type="InterPro" id="IPR044662">
    <property type="entry name" value="HS1/DABB1-like"/>
</dbReference>
<evidence type="ECO:0000313" key="3">
    <source>
        <dbReference type="Proteomes" id="UP000294847"/>
    </source>
</evidence>
<dbReference type="InterPro" id="IPR011008">
    <property type="entry name" value="Dimeric_a/b-barrel"/>
</dbReference>
<dbReference type="Gene3D" id="3.30.70.100">
    <property type="match status" value="1"/>
</dbReference>
<name>A0A4V1C7L2_PYROR</name>
<dbReference type="AlphaFoldDB" id="A0A4V1C7L2"/>
<dbReference type="Pfam" id="PF07876">
    <property type="entry name" value="Dabb"/>
    <property type="match status" value="1"/>
</dbReference>
<dbReference type="SUPFAM" id="SSF54909">
    <property type="entry name" value="Dimeric alpha+beta barrel"/>
    <property type="match status" value="1"/>
</dbReference>
<dbReference type="PANTHER" id="PTHR33178">
    <property type="match status" value="1"/>
</dbReference>
<proteinExistence type="predicted"/>
<dbReference type="VEuPathDB" id="FungiDB:M_BR32_EuGene_00094791"/>
<dbReference type="SMART" id="SM00886">
    <property type="entry name" value="Dabb"/>
    <property type="match status" value="1"/>
</dbReference>
<dbReference type="InterPro" id="IPR013097">
    <property type="entry name" value="Dabb"/>
</dbReference>
<evidence type="ECO:0000256" key="1">
    <source>
        <dbReference type="ARBA" id="ARBA00011738"/>
    </source>
</evidence>
<reference evidence="2 3" key="1">
    <citation type="journal article" date="2019" name="Mol. Biol. Evol.">
        <title>Blast fungal genomes show frequent chromosomal changes, gene gains and losses, and effector gene turnover.</title>
        <authorList>
            <person name="Gomez Luciano L.B."/>
            <person name="Jason Tsai I."/>
            <person name="Chuma I."/>
            <person name="Tosa Y."/>
            <person name="Chen Y.H."/>
            <person name="Li J.Y."/>
            <person name="Li M.Y."/>
            <person name="Jade Lu M.Y."/>
            <person name="Nakayashiki H."/>
            <person name="Li W.H."/>
        </authorList>
    </citation>
    <scope>NUCLEOTIDE SEQUENCE [LARGE SCALE GENOMIC DNA]</scope>
    <source>
        <strain evidence="2">MZ5-1-6</strain>
    </source>
</reference>
<gene>
    <name evidence="2" type="ORF">PoMZ_05468</name>
</gene>
<dbReference type="PANTHER" id="PTHR33178:SF10">
    <property type="entry name" value="STRESS-RESPONSE A_B BARREL DOMAIN-CONTAINING PROTEIN"/>
    <property type="match status" value="1"/>
</dbReference>
<dbReference type="PROSITE" id="PS51502">
    <property type="entry name" value="S_R_A_B_BARREL"/>
    <property type="match status" value="1"/>
</dbReference>
<dbReference type="EMBL" id="CP034209">
    <property type="protein sequence ID" value="QBZ63778.1"/>
    <property type="molecule type" value="Genomic_DNA"/>
</dbReference>
<sequence>MTQVHTVLFTFKSSASDDQVKDACKQFIALKDKCIHPTSQAPYILSLKAGRDNSEEDCQEGLTHAFVVEFASAEDRDYYTHKDPAHQDLIRAMDPLIERAVAVDFLDGVF</sequence>
<dbReference type="Proteomes" id="UP000294847">
    <property type="component" value="Chromosome 6"/>
</dbReference>
<comment type="subunit">
    <text evidence="1">Homodimer.</text>
</comment>
<accession>A0A4V1C7L2</accession>